<keyword evidence="1" id="KW-0479">Metal-binding</keyword>
<proteinExistence type="predicted"/>
<dbReference type="Proteomes" id="UP000241690">
    <property type="component" value="Unassembled WGS sequence"/>
</dbReference>
<dbReference type="SMART" id="SM00343">
    <property type="entry name" value="ZnF_C2HC"/>
    <property type="match status" value="4"/>
</dbReference>
<evidence type="ECO:0000256" key="1">
    <source>
        <dbReference type="PROSITE-ProRule" id="PRU00047"/>
    </source>
</evidence>
<gene>
    <name evidence="3" type="ORF">M431DRAFT_480875</name>
</gene>
<keyword evidence="1" id="KW-0863">Zinc-finger</keyword>
<keyword evidence="1" id="KW-0862">Zinc</keyword>
<evidence type="ECO:0000313" key="3">
    <source>
        <dbReference type="EMBL" id="PTB55330.1"/>
    </source>
</evidence>
<dbReference type="GeneID" id="36624477"/>
<dbReference type="AlphaFoldDB" id="A0A2T4AE19"/>
<dbReference type="InterPro" id="IPR036875">
    <property type="entry name" value="Znf_CCHC_sf"/>
</dbReference>
<evidence type="ECO:0000259" key="2">
    <source>
        <dbReference type="PROSITE" id="PS50158"/>
    </source>
</evidence>
<name>A0A2T4AE19_TRIHA</name>
<protein>
    <recommendedName>
        <fullName evidence="2">CCHC-type domain-containing protein</fullName>
    </recommendedName>
</protein>
<dbReference type="STRING" id="983964.A0A2T4AE19"/>
<dbReference type="Pfam" id="PF00098">
    <property type="entry name" value="zf-CCHC"/>
    <property type="match status" value="2"/>
</dbReference>
<organism evidence="3 4">
    <name type="scientific">Trichoderma harzianum CBS 226.95</name>
    <dbReference type="NCBI Taxonomy" id="983964"/>
    <lineage>
        <taxon>Eukaryota</taxon>
        <taxon>Fungi</taxon>
        <taxon>Dikarya</taxon>
        <taxon>Ascomycota</taxon>
        <taxon>Pezizomycotina</taxon>
        <taxon>Sordariomycetes</taxon>
        <taxon>Hypocreomycetidae</taxon>
        <taxon>Hypocreales</taxon>
        <taxon>Hypocreaceae</taxon>
        <taxon>Trichoderma</taxon>
    </lineage>
</organism>
<dbReference type="EMBL" id="KZ679679">
    <property type="protein sequence ID" value="PTB55330.1"/>
    <property type="molecule type" value="Genomic_DNA"/>
</dbReference>
<keyword evidence="4" id="KW-1185">Reference proteome</keyword>
<dbReference type="SUPFAM" id="SSF57756">
    <property type="entry name" value="Retrovirus zinc finger-like domains"/>
    <property type="match status" value="2"/>
</dbReference>
<dbReference type="Gene3D" id="4.10.60.10">
    <property type="entry name" value="Zinc finger, CCHC-type"/>
    <property type="match status" value="1"/>
</dbReference>
<reference evidence="3 4" key="1">
    <citation type="submission" date="2016-07" db="EMBL/GenBank/DDBJ databases">
        <title>Multiple horizontal gene transfer events from other fungi enriched the ability of initially mycotrophic Trichoderma (Ascomycota) to feed on dead plant biomass.</title>
        <authorList>
            <consortium name="DOE Joint Genome Institute"/>
            <person name="Aerts A."/>
            <person name="Atanasova L."/>
            <person name="Chenthamara K."/>
            <person name="Zhang J."/>
            <person name="Grujic M."/>
            <person name="Henrissat B."/>
            <person name="Kuo A."/>
            <person name="Salamov A."/>
            <person name="Lipzen A."/>
            <person name="Labutti K."/>
            <person name="Barry K."/>
            <person name="Miao Y."/>
            <person name="Rahimi M.J."/>
            <person name="Shen Q."/>
            <person name="Grigoriev I.V."/>
            <person name="Kubicek C.P."/>
            <person name="Druzhinina I.S."/>
        </authorList>
    </citation>
    <scope>NUCLEOTIDE SEQUENCE [LARGE SCALE GENOMIC DNA]</scope>
    <source>
        <strain evidence="3 4">CBS 226.95</strain>
    </source>
</reference>
<evidence type="ECO:0000313" key="4">
    <source>
        <dbReference type="Proteomes" id="UP000241690"/>
    </source>
</evidence>
<feature type="domain" description="CCHC-type" evidence="2">
    <location>
        <begin position="60"/>
        <end position="74"/>
    </location>
</feature>
<dbReference type="PROSITE" id="PS50158">
    <property type="entry name" value="ZF_CCHC"/>
    <property type="match status" value="2"/>
</dbReference>
<accession>A0A2T4AE19</accession>
<dbReference type="GO" id="GO:0008270">
    <property type="term" value="F:zinc ion binding"/>
    <property type="evidence" value="ECO:0007669"/>
    <property type="project" value="UniProtKB-KW"/>
</dbReference>
<sequence>MFANTFTTVVLGLAEQDSYPTTPSGRNDGNKECHKCRGRGHFSKACPNERFSLLTKYVTCRTCGQEGHTKADCPTRQCKRCYEIGHSANECTAPYCTRCRQPGHSREGCNSAPPKCDDCGGVHPTIHCELFTNGKKKRGNQ</sequence>
<feature type="domain" description="CCHC-type" evidence="2">
    <location>
        <begin position="33"/>
        <end position="48"/>
    </location>
</feature>
<dbReference type="RefSeq" id="XP_024775007.1">
    <property type="nucleotide sequence ID" value="XM_024915908.1"/>
</dbReference>
<dbReference type="GO" id="GO:0003676">
    <property type="term" value="F:nucleic acid binding"/>
    <property type="evidence" value="ECO:0007669"/>
    <property type="project" value="InterPro"/>
</dbReference>
<dbReference type="InterPro" id="IPR001878">
    <property type="entry name" value="Znf_CCHC"/>
</dbReference>